<proteinExistence type="predicted"/>
<dbReference type="EMBL" id="AP019514">
    <property type="protein sequence ID" value="BBI61697.1"/>
    <property type="molecule type" value="Genomic_DNA"/>
</dbReference>
<dbReference type="Gene3D" id="3.30.780.20">
    <property type="match status" value="1"/>
</dbReference>
<name>A0A455U843_9GAMM</name>
<dbReference type="KEGG" id="hsr:HSBAA_30030"/>
<dbReference type="Proteomes" id="UP000320231">
    <property type="component" value="Chromosome"/>
</dbReference>
<organism evidence="1 2">
    <name type="scientific">Vreelandella sulfidaeris</name>
    <dbReference type="NCBI Taxonomy" id="115553"/>
    <lineage>
        <taxon>Bacteria</taxon>
        <taxon>Pseudomonadati</taxon>
        <taxon>Pseudomonadota</taxon>
        <taxon>Gammaproteobacteria</taxon>
        <taxon>Oceanospirillales</taxon>
        <taxon>Halomonadaceae</taxon>
        <taxon>Vreelandella</taxon>
    </lineage>
</organism>
<dbReference type="AlphaFoldDB" id="A0A455U843"/>
<gene>
    <name evidence="1" type="ORF">HSBAA_30030</name>
</gene>
<evidence type="ECO:0000313" key="2">
    <source>
        <dbReference type="Proteomes" id="UP000320231"/>
    </source>
</evidence>
<sequence>MGSVIRIARNARVAQLVDADQDVKTILQSMLSYAVAGSQYTEAGKSGAWDGTSTFFEWGTGRFPLALQNPWSLS</sequence>
<evidence type="ECO:0000313" key="1">
    <source>
        <dbReference type="EMBL" id="BBI61697.1"/>
    </source>
</evidence>
<protein>
    <submittedName>
        <fullName evidence="1">Uncharacterized protein</fullName>
    </submittedName>
</protein>
<accession>A0A455U843</accession>
<reference evidence="1 2" key="1">
    <citation type="journal article" date="2019" name="Microbiol. Resour. Announc.">
        <title>Complete Genome Sequence of Halomonas sulfidaeris Strain Esulfide1 Isolated from a Metal Sulfide Rock at a Depth of 2,200 Meters, Obtained Using Nanopore Sequencing.</title>
        <authorList>
            <person name="Saito M."/>
            <person name="Nishigata A."/>
            <person name="Galipon J."/>
            <person name="Arakawa K."/>
        </authorList>
    </citation>
    <scope>NUCLEOTIDE SEQUENCE [LARGE SCALE GENOMIC DNA]</scope>
    <source>
        <strain evidence="1 2">ATCC BAA-803</strain>
    </source>
</reference>
<dbReference type="InterPro" id="IPR049430">
    <property type="entry name" value="UvsW_N_sf"/>
</dbReference>